<proteinExistence type="inferred from homology"/>
<dbReference type="EMBL" id="SZYD01000002">
    <property type="protein sequence ID" value="KAD7116606.1"/>
    <property type="molecule type" value="Genomic_DNA"/>
</dbReference>
<dbReference type="Proteomes" id="UP000326396">
    <property type="component" value="Linkage Group LG10"/>
</dbReference>
<organism evidence="5 6">
    <name type="scientific">Mikania micrantha</name>
    <name type="common">bitter vine</name>
    <dbReference type="NCBI Taxonomy" id="192012"/>
    <lineage>
        <taxon>Eukaryota</taxon>
        <taxon>Viridiplantae</taxon>
        <taxon>Streptophyta</taxon>
        <taxon>Embryophyta</taxon>
        <taxon>Tracheophyta</taxon>
        <taxon>Spermatophyta</taxon>
        <taxon>Magnoliopsida</taxon>
        <taxon>eudicotyledons</taxon>
        <taxon>Gunneridae</taxon>
        <taxon>Pentapetalae</taxon>
        <taxon>asterids</taxon>
        <taxon>campanulids</taxon>
        <taxon>Asterales</taxon>
        <taxon>Asteraceae</taxon>
        <taxon>Asteroideae</taxon>
        <taxon>Heliantheae alliance</taxon>
        <taxon>Eupatorieae</taxon>
        <taxon>Mikania</taxon>
    </lineage>
</organism>
<keyword evidence="1" id="KW-0805">Transcription regulation</keyword>
<evidence type="ECO:0000313" key="6">
    <source>
        <dbReference type="Proteomes" id="UP000326396"/>
    </source>
</evidence>
<feature type="short sequence motif" description="LXXLL motif" evidence="3">
    <location>
        <begin position="82"/>
        <end position="86"/>
    </location>
</feature>
<dbReference type="PANTHER" id="PTHR31636">
    <property type="entry name" value="OSJNBA0084A10.13 PROTEIN-RELATED"/>
    <property type="match status" value="1"/>
</dbReference>
<feature type="region of interest" description="SAW" evidence="3">
    <location>
        <begin position="145"/>
        <end position="218"/>
    </location>
</feature>
<protein>
    <submittedName>
        <fullName evidence="5">Uncharacterized protein</fullName>
    </submittedName>
</protein>
<gene>
    <name evidence="5" type="ORF">E3N88_03874</name>
</gene>
<accession>A0A5N6PUQ2</accession>
<feature type="region of interest" description="Leucine repeat II (LRII)" evidence="3">
    <location>
        <begin position="32"/>
        <end position="64"/>
    </location>
</feature>
<keyword evidence="2" id="KW-0804">Transcription</keyword>
<dbReference type="InterPro" id="IPR005202">
    <property type="entry name" value="TF_GRAS"/>
</dbReference>
<comment type="similarity">
    <text evidence="3">Belongs to the GRAS family.</text>
</comment>
<evidence type="ECO:0000256" key="1">
    <source>
        <dbReference type="ARBA" id="ARBA00023015"/>
    </source>
</evidence>
<evidence type="ECO:0000256" key="2">
    <source>
        <dbReference type="ARBA" id="ARBA00023163"/>
    </source>
</evidence>
<dbReference type="Pfam" id="PF03514">
    <property type="entry name" value="GRAS"/>
    <property type="match status" value="2"/>
</dbReference>
<dbReference type="OrthoDB" id="1619524at2759"/>
<evidence type="ECO:0000256" key="4">
    <source>
        <dbReference type="SAM" id="MobiDB-lite"/>
    </source>
</evidence>
<feature type="region of interest" description="Disordered" evidence="4">
    <location>
        <begin position="1"/>
        <end position="25"/>
    </location>
</feature>
<keyword evidence="6" id="KW-1185">Reference proteome</keyword>
<comment type="caution">
    <text evidence="3">Lacks conserved residue(s) required for the propagation of feature annotation.</text>
</comment>
<reference evidence="5 6" key="1">
    <citation type="submission" date="2019-05" db="EMBL/GenBank/DDBJ databases">
        <title>Mikania micrantha, genome provides insights into the molecular mechanism of rapid growth.</title>
        <authorList>
            <person name="Liu B."/>
        </authorList>
    </citation>
    <scope>NUCLEOTIDE SEQUENCE [LARGE SCALE GENOMIC DNA]</scope>
    <source>
        <strain evidence="5">NLD-2019</strain>
        <tissue evidence="5">Leaf</tissue>
    </source>
</reference>
<evidence type="ECO:0000256" key="3">
    <source>
        <dbReference type="PROSITE-ProRule" id="PRU01191"/>
    </source>
</evidence>
<sequence length="220" mass="24399">MQALALRPGGPPTFRLSGIGPPSGDNTDPLQEIGLKLAQVAETIQVEFEFRGFMAESLDDLEPAMFDLRSDEVLAVNSVFELHHLLARFGAIEKVLSLVKQMSPEILTVVEQEANHNGPAFLERFTESLHYNSTLFDSLESSGASTEETDRVERHETLTQWKTRLDSAGFHLSSNVFKQASMLLALFAGGDGYRAEEDDGCLMLGWLTRPLITTSAWKIR</sequence>
<evidence type="ECO:0000313" key="5">
    <source>
        <dbReference type="EMBL" id="KAD7116606.1"/>
    </source>
</evidence>
<comment type="caution">
    <text evidence="5">The sequence shown here is derived from an EMBL/GenBank/DDBJ whole genome shotgun (WGS) entry which is preliminary data.</text>
</comment>
<name>A0A5N6PUQ2_9ASTR</name>
<dbReference type="AlphaFoldDB" id="A0A5N6PUQ2"/>
<dbReference type="PROSITE" id="PS50985">
    <property type="entry name" value="GRAS"/>
    <property type="match status" value="1"/>
</dbReference>